<keyword evidence="8" id="KW-1185">Reference proteome</keyword>
<evidence type="ECO:0000256" key="5">
    <source>
        <dbReference type="PIRSR" id="PIRSR000446-1"/>
    </source>
</evidence>
<dbReference type="InterPro" id="IPR016036">
    <property type="entry name" value="Malonyl_transacylase_ACP-bd"/>
</dbReference>
<comment type="caution">
    <text evidence="7">The sequence shown here is derived from an EMBL/GenBank/DDBJ whole genome shotgun (WGS) entry which is preliminary data.</text>
</comment>
<proteinExistence type="inferred from homology"/>
<dbReference type="PANTHER" id="PTHR42681">
    <property type="entry name" value="MALONYL-COA-ACYL CARRIER PROTEIN TRANSACYLASE, MITOCHONDRIAL"/>
    <property type="match status" value="1"/>
</dbReference>
<evidence type="ECO:0000256" key="1">
    <source>
        <dbReference type="ARBA" id="ARBA00022679"/>
    </source>
</evidence>
<dbReference type="AlphaFoldDB" id="A0A6L5XWM1"/>
<dbReference type="EC" id="2.3.1.39" evidence="4"/>
<accession>A0A6L5XWM1</accession>
<dbReference type="GO" id="GO:0004314">
    <property type="term" value="F:[acyl-carrier-protein] S-malonyltransferase activity"/>
    <property type="evidence" value="ECO:0007669"/>
    <property type="project" value="UniProtKB-EC"/>
</dbReference>
<protein>
    <recommendedName>
        <fullName evidence="4">Malonyl CoA-acyl carrier protein transacylase</fullName>
        <ecNumber evidence="4">2.3.1.39</ecNumber>
    </recommendedName>
</protein>
<dbReference type="SUPFAM" id="SSF55048">
    <property type="entry name" value="Probable ACP-binding domain of malonyl-CoA ACP transacylase"/>
    <property type="match status" value="1"/>
</dbReference>
<dbReference type="Gene3D" id="3.30.70.250">
    <property type="entry name" value="Malonyl-CoA ACP transacylase, ACP-binding"/>
    <property type="match status" value="1"/>
</dbReference>
<sequence>MNKIAFIFPGQGAQYFGMGRDFYEQFDVSRNVYEEAGRLTGLDIKSLCFEENSQLSLTEYTQIAMMVTSHAILQAVREQGLEASIHAGLSLGEYNALLASSVISFEAACRLVRKRGVYMQQAVPVGIGTMAAVLGLSEKATEQELTKIDGVVQIANYNCPGQVVISGEVKAVERAKEKLLLAGAKRVISLNVSGPFHSKLLKGAGDKLGEELEPIVVNSIKVPYVSNVTANLVTDEKEVKDLLKQQVYSSVRWKQSVERMIQWGAEVFIEIGPGKTLTGFMKKINRDVKAYHIETISDMNQVFKELKEAGVCCREKLL</sequence>
<dbReference type="InterPro" id="IPR016035">
    <property type="entry name" value="Acyl_Trfase/lysoPLipase"/>
</dbReference>
<dbReference type="GO" id="GO:0006633">
    <property type="term" value="P:fatty acid biosynthetic process"/>
    <property type="evidence" value="ECO:0007669"/>
    <property type="project" value="TreeGrafter"/>
</dbReference>
<dbReference type="FunFam" id="3.30.70.250:FF:000001">
    <property type="entry name" value="Malonyl CoA-acyl carrier protein transacylase"/>
    <property type="match status" value="1"/>
</dbReference>
<evidence type="ECO:0000256" key="2">
    <source>
        <dbReference type="ARBA" id="ARBA00023315"/>
    </source>
</evidence>
<feature type="domain" description="Malonyl-CoA:ACP transacylase (MAT)" evidence="6">
    <location>
        <begin position="7"/>
        <end position="299"/>
    </location>
</feature>
<dbReference type="InterPro" id="IPR024925">
    <property type="entry name" value="Malonyl_CoA-ACP_transAc"/>
</dbReference>
<dbReference type="Proteomes" id="UP000482209">
    <property type="component" value="Unassembled WGS sequence"/>
</dbReference>
<dbReference type="NCBIfam" id="TIGR00128">
    <property type="entry name" value="fabD"/>
    <property type="match status" value="1"/>
</dbReference>
<gene>
    <name evidence="7" type="primary">fabD</name>
    <name evidence="7" type="ORF">FYJ58_03420</name>
</gene>
<feature type="active site" evidence="5">
    <location>
        <position position="90"/>
    </location>
</feature>
<keyword evidence="1 4" id="KW-0808">Transferase</keyword>
<dbReference type="SUPFAM" id="SSF52151">
    <property type="entry name" value="FabD/lysophospholipase-like"/>
    <property type="match status" value="1"/>
</dbReference>
<dbReference type="InterPro" id="IPR014043">
    <property type="entry name" value="Acyl_transferase_dom"/>
</dbReference>
<comment type="similarity">
    <text evidence="4">Belongs to the fabD family.</text>
</comment>
<reference evidence="7 8" key="1">
    <citation type="submission" date="2019-08" db="EMBL/GenBank/DDBJ databases">
        <title>In-depth cultivation of the pig gut microbiome towards novel bacterial diversity and tailored functional studies.</title>
        <authorList>
            <person name="Wylensek D."/>
            <person name="Hitch T.C.A."/>
            <person name="Clavel T."/>
        </authorList>
    </citation>
    <scope>NUCLEOTIDE SEQUENCE [LARGE SCALE GENOMIC DNA]</scope>
    <source>
        <strain evidence="7 8">WCA-693-APC-MOT-I</strain>
    </source>
</reference>
<dbReference type="Gene3D" id="3.40.366.10">
    <property type="entry name" value="Malonyl-Coenzyme A Acyl Carrier Protein, domain 2"/>
    <property type="match status" value="1"/>
</dbReference>
<evidence type="ECO:0000256" key="4">
    <source>
        <dbReference type="PIRNR" id="PIRNR000446"/>
    </source>
</evidence>
<dbReference type="EMBL" id="VUMT01000003">
    <property type="protein sequence ID" value="MSS62927.1"/>
    <property type="molecule type" value="Genomic_DNA"/>
</dbReference>
<evidence type="ECO:0000259" key="6">
    <source>
        <dbReference type="SMART" id="SM00827"/>
    </source>
</evidence>
<evidence type="ECO:0000313" key="7">
    <source>
        <dbReference type="EMBL" id="MSS62927.1"/>
    </source>
</evidence>
<organism evidence="7 8">
    <name type="scientific">Velocimicrobium porci</name>
    <dbReference type="NCBI Taxonomy" id="2606634"/>
    <lineage>
        <taxon>Bacteria</taxon>
        <taxon>Bacillati</taxon>
        <taxon>Bacillota</taxon>
        <taxon>Clostridia</taxon>
        <taxon>Lachnospirales</taxon>
        <taxon>Lachnospiraceae</taxon>
        <taxon>Velocimicrobium</taxon>
    </lineage>
</organism>
<dbReference type="Pfam" id="PF00698">
    <property type="entry name" value="Acyl_transf_1"/>
    <property type="match status" value="1"/>
</dbReference>
<name>A0A6L5XWM1_9FIRM</name>
<comment type="catalytic activity">
    <reaction evidence="3 4">
        <text>holo-[ACP] + malonyl-CoA = malonyl-[ACP] + CoA</text>
        <dbReference type="Rhea" id="RHEA:41792"/>
        <dbReference type="Rhea" id="RHEA-COMP:9623"/>
        <dbReference type="Rhea" id="RHEA-COMP:9685"/>
        <dbReference type="ChEBI" id="CHEBI:57287"/>
        <dbReference type="ChEBI" id="CHEBI:57384"/>
        <dbReference type="ChEBI" id="CHEBI:64479"/>
        <dbReference type="ChEBI" id="CHEBI:78449"/>
        <dbReference type="EC" id="2.3.1.39"/>
    </reaction>
</comment>
<evidence type="ECO:0000256" key="3">
    <source>
        <dbReference type="ARBA" id="ARBA00048462"/>
    </source>
</evidence>
<dbReference type="InterPro" id="IPR001227">
    <property type="entry name" value="Ac_transferase_dom_sf"/>
</dbReference>
<dbReference type="SMART" id="SM00827">
    <property type="entry name" value="PKS_AT"/>
    <property type="match status" value="1"/>
</dbReference>
<keyword evidence="2 4" id="KW-0012">Acyltransferase</keyword>
<dbReference type="RefSeq" id="WP_154517242.1">
    <property type="nucleotide sequence ID" value="NZ_VUMT01000003.1"/>
</dbReference>
<evidence type="ECO:0000313" key="8">
    <source>
        <dbReference type="Proteomes" id="UP000482209"/>
    </source>
</evidence>
<dbReference type="GO" id="GO:0005829">
    <property type="term" value="C:cytosol"/>
    <property type="evidence" value="ECO:0007669"/>
    <property type="project" value="TreeGrafter"/>
</dbReference>
<feature type="active site" evidence="5">
    <location>
        <position position="197"/>
    </location>
</feature>
<dbReference type="InterPro" id="IPR004410">
    <property type="entry name" value="Malonyl_CoA-ACP_transAc_FabD"/>
</dbReference>
<dbReference type="InterPro" id="IPR050858">
    <property type="entry name" value="Mal-CoA-ACP_Trans/PKS_FabD"/>
</dbReference>
<dbReference type="PANTHER" id="PTHR42681:SF1">
    <property type="entry name" value="MALONYL-COA-ACYL CARRIER PROTEIN TRANSACYLASE, MITOCHONDRIAL"/>
    <property type="match status" value="1"/>
</dbReference>
<dbReference type="PIRSF" id="PIRSF000446">
    <property type="entry name" value="Mct"/>
    <property type="match status" value="1"/>
</dbReference>